<reference evidence="1" key="1">
    <citation type="journal article" date="2023" name="Mol. Phylogenet. Evol.">
        <title>Genome-scale phylogeny and comparative genomics of the fungal order Sordariales.</title>
        <authorList>
            <person name="Hensen N."/>
            <person name="Bonometti L."/>
            <person name="Westerberg I."/>
            <person name="Brannstrom I.O."/>
            <person name="Guillou S."/>
            <person name="Cros-Aarteil S."/>
            <person name="Calhoun S."/>
            <person name="Haridas S."/>
            <person name="Kuo A."/>
            <person name="Mondo S."/>
            <person name="Pangilinan J."/>
            <person name="Riley R."/>
            <person name="LaButti K."/>
            <person name="Andreopoulos B."/>
            <person name="Lipzen A."/>
            <person name="Chen C."/>
            <person name="Yan M."/>
            <person name="Daum C."/>
            <person name="Ng V."/>
            <person name="Clum A."/>
            <person name="Steindorff A."/>
            <person name="Ohm R.A."/>
            <person name="Martin F."/>
            <person name="Silar P."/>
            <person name="Natvig D.O."/>
            <person name="Lalanne C."/>
            <person name="Gautier V."/>
            <person name="Ament-Velasquez S.L."/>
            <person name="Kruys A."/>
            <person name="Hutchinson M.I."/>
            <person name="Powell A.J."/>
            <person name="Barry K."/>
            <person name="Miller A.N."/>
            <person name="Grigoriev I.V."/>
            <person name="Debuchy R."/>
            <person name="Gladieux P."/>
            <person name="Hiltunen Thoren M."/>
            <person name="Johannesson H."/>
        </authorList>
    </citation>
    <scope>NUCLEOTIDE SEQUENCE</scope>
    <source>
        <strain evidence="1">CBS 955.72</strain>
    </source>
</reference>
<evidence type="ECO:0000313" key="1">
    <source>
        <dbReference type="EMBL" id="KAK3349133.1"/>
    </source>
</evidence>
<dbReference type="EMBL" id="JAUIQD010000005">
    <property type="protein sequence ID" value="KAK3349133.1"/>
    <property type="molecule type" value="Genomic_DNA"/>
</dbReference>
<dbReference type="AlphaFoldDB" id="A0AAJ0MC49"/>
<sequence length="262" mass="30398">MDHNAALVLPNAAMGLNFFDFPAEVRLMIYCLLLITDKPIQPPTHLGDGRPPRRYPIGLSCKLYIAMLLANKRLSGEVAHFVYRNNTFQVSLKYQRQWLTNIGYHNAKAVEHLILACDGRERKGLESLLQMQRTIIKRAPSLREITYRLLWHDAMSLRGIEYLLNTAVTPTWKRMKSLEQITVEKTGTYIADDAEKRMYKSLCNKARVPVRASQQRHLNPGAPSRIYLVAQPEHPRKTKPKKQLDYAKIKRTLWFLKRSHHN</sequence>
<dbReference type="InterPro" id="IPR038883">
    <property type="entry name" value="AN11006-like"/>
</dbReference>
<keyword evidence="2" id="KW-1185">Reference proteome</keyword>
<reference evidence="1" key="2">
    <citation type="submission" date="2023-06" db="EMBL/GenBank/DDBJ databases">
        <authorList>
            <consortium name="Lawrence Berkeley National Laboratory"/>
            <person name="Haridas S."/>
            <person name="Hensen N."/>
            <person name="Bonometti L."/>
            <person name="Westerberg I."/>
            <person name="Brannstrom I.O."/>
            <person name="Guillou S."/>
            <person name="Cros-Aarteil S."/>
            <person name="Calhoun S."/>
            <person name="Kuo A."/>
            <person name="Mondo S."/>
            <person name="Pangilinan J."/>
            <person name="Riley R."/>
            <person name="Labutti K."/>
            <person name="Andreopoulos B."/>
            <person name="Lipzen A."/>
            <person name="Chen C."/>
            <person name="Yanf M."/>
            <person name="Daum C."/>
            <person name="Ng V."/>
            <person name="Clum A."/>
            <person name="Steindorff A."/>
            <person name="Ohm R."/>
            <person name="Martin F."/>
            <person name="Silar P."/>
            <person name="Natvig D."/>
            <person name="Lalanne C."/>
            <person name="Gautier V."/>
            <person name="Ament-Velasquez S.L."/>
            <person name="Kruys A."/>
            <person name="Hutchinson M.I."/>
            <person name="Powell A.J."/>
            <person name="Barry K."/>
            <person name="Miller A.N."/>
            <person name="Grigoriev I.V."/>
            <person name="Debuchy R."/>
            <person name="Gladieux P."/>
            <person name="Thoren M.H."/>
            <person name="Johannesson H."/>
        </authorList>
    </citation>
    <scope>NUCLEOTIDE SEQUENCE</scope>
    <source>
        <strain evidence="1">CBS 955.72</strain>
    </source>
</reference>
<gene>
    <name evidence="1" type="ORF">B0T25DRAFT_632693</name>
</gene>
<dbReference type="PANTHER" id="PTHR42085:SF2">
    <property type="entry name" value="F-BOX DOMAIN-CONTAINING PROTEIN"/>
    <property type="match status" value="1"/>
</dbReference>
<comment type="caution">
    <text evidence="1">The sequence shown here is derived from an EMBL/GenBank/DDBJ whole genome shotgun (WGS) entry which is preliminary data.</text>
</comment>
<organism evidence="1 2">
    <name type="scientific">Lasiosphaeria hispida</name>
    <dbReference type="NCBI Taxonomy" id="260671"/>
    <lineage>
        <taxon>Eukaryota</taxon>
        <taxon>Fungi</taxon>
        <taxon>Dikarya</taxon>
        <taxon>Ascomycota</taxon>
        <taxon>Pezizomycotina</taxon>
        <taxon>Sordariomycetes</taxon>
        <taxon>Sordariomycetidae</taxon>
        <taxon>Sordariales</taxon>
        <taxon>Lasiosphaeriaceae</taxon>
        <taxon>Lasiosphaeria</taxon>
    </lineage>
</organism>
<evidence type="ECO:0000313" key="2">
    <source>
        <dbReference type="Proteomes" id="UP001275084"/>
    </source>
</evidence>
<protein>
    <submittedName>
        <fullName evidence="1">Uncharacterized protein</fullName>
    </submittedName>
</protein>
<dbReference type="Proteomes" id="UP001275084">
    <property type="component" value="Unassembled WGS sequence"/>
</dbReference>
<proteinExistence type="predicted"/>
<name>A0AAJ0MC49_9PEZI</name>
<accession>A0AAJ0MC49</accession>
<dbReference type="PANTHER" id="PTHR42085">
    <property type="entry name" value="F-BOX DOMAIN-CONTAINING PROTEIN"/>
    <property type="match status" value="1"/>
</dbReference>